<feature type="region of interest" description="Disordered" evidence="1">
    <location>
        <begin position="134"/>
        <end position="187"/>
    </location>
</feature>
<feature type="compositionally biased region" description="Basic and acidic residues" evidence="1">
    <location>
        <begin position="29"/>
        <end position="44"/>
    </location>
</feature>
<organism evidence="2 3">
    <name type="scientific">Podospora didyma</name>
    <dbReference type="NCBI Taxonomy" id="330526"/>
    <lineage>
        <taxon>Eukaryota</taxon>
        <taxon>Fungi</taxon>
        <taxon>Dikarya</taxon>
        <taxon>Ascomycota</taxon>
        <taxon>Pezizomycotina</taxon>
        <taxon>Sordariomycetes</taxon>
        <taxon>Sordariomycetidae</taxon>
        <taxon>Sordariales</taxon>
        <taxon>Podosporaceae</taxon>
        <taxon>Podospora</taxon>
    </lineage>
</organism>
<evidence type="ECO:0000313" key="2">
    <source>
        <dbReference type="EMBL" id="KAK3372008.1"/>
    </source>
</evidence>
<keyword evidence="3" id="KW-1185">Reference proteome</keyword>
<proteinExistence type="predicted"/>
<name>A0AAE0K8E6_9PEZI</name>
<gene>
    <name evidence="2" type="ORF">B0H63DRAFT_285933</name>
</gene>
<comment type="caution">
    <text evidence="2">The sequence shown here is derived from an EMBL/GenBank/DDBJ whole genome shotgun (WGS) entry which is preliminary data.</text>
</comment>
<dbReference type="EMBL" id="JAULSW010000008">
    <property type="protein sequence ID" value="KAK3372008.1"/>
    <property type="molecule type" value="Genomic_DNA"/>
</dbReference>
<dbReference type="Proteomes" id="UP001285441">
    <property type="component" value="Unassembled WGS sequence"/>
</dbReference>
<feature type="compositionally biased region" description="Low complexity" evidence="1">
    <location>
        <begin position="152"/>
        <end position="163"/>
    </location>
</feature>
<accession>A0AAE0K8E6</accession>
<feature type="compositionally biased region" description="Low complexity" evidence="1">
    <location>
        <begin position="45"/>
        <end position="67"/>
    </location>
</feature>
<reference evidence="2" key="1">
    <citation type="journal article" date="2023" name="Mol. Phylogenet. Evol.">
        <title>Genome-scale phylogeny and comparative genomics of the fungal order Sordariales.</title>
        <authorList>
            <person name="Hensen N."/>
            <person name="Bonometti L."/>
            <person name="Westerberg I."/>
            <person name="Brannstrom I.O."/>
            <person name="Guillou S."/>
            <person name="Cros-Aarteil S."/>
            <person name="Calhoun S."/>
            <person name="Haridas S."/>
            <person name="Kuo A."/>
            <person name="Mondo S."/>
            <person name="Pangilinan J."/>
            <person name="Riley R."/>
            <person name="LaButti K."/>
            <person name="Andreopoulos B."/>
            <person name="Lipzen A."/>
            <person name="Chen C."/>
            <person name="Yan M."/>
            <person name="Daum C."/>
            <person name="Ng V."/>
            <person name="Clum A."/>
            <person name="Steindorff A."/>
            <person name="Ohm R.A."/>
            <person name="Martin F."/>
            <person name="Silar P."/>
            <person name="Natvig D.O."/>
            <person name="Lalanne C."/>
            <person name="Gautier V."/>
            <person name="Ament-Velasquez S.L."/>
            <person name="Kruys A."/>
            <person name="Hutchinson M.I."/>
            <person name="Powell A.J."/>
            <person name="Barry K."/>
            <person name="Miller A.N."/>
            <person name="Grigoriev I.V."/>
            <person name="Debuchy R."/>
            <person name="Gladieux P."/>
            <person name="Hiltunen Thoren M."/>
            <person name="Johannesson H."/>
        </authorList>
    </citation>
    <scope>NUCLEOTIDE SEQUENCE</scope>
    <source>
        <strain evidence="2">CBS 232.78</strain>
    </source>
</reference>
<dbReference type="AlphaFoldDB" id="A0AAE0K8E6"/>
<protein>
    <submittedName>
        <fullName evidence="2">Uncharacterized protein</fullName>
    </submittedName>
</protein>
<feature type="compositionally biased region" description="Basic and acidic residues" evidence="1">
    <location>
        <begin position="88"/>
        <end position="102"/>
    </location>
</feature>
<reference evidence="2" key="2">
    <citation type="submission" date="2023-06" db="EMBL/GenBank/DDBJ databases">
        <authorList>
            <consortium name="Lawrence Berkeley National Laboratory"/>
            <person name="Haridas S."/>
            <person name="Hensen N."/>
            <person name="Bonometti L."/>
            <person name="Westerberg I."/>
            <person name="Brannstrom I.O."/>
            <person name="Guillou S."/>
            <person name="Cros-Aarteil S."/>
            <person name="Calhoun S."/>
            <person name="Kuo A."/>
            <person name="Mondo S."/>
            <person name="Pangilinan J."/>
            <person name="Riley R."/>
            <person name="LaButti K."/>
            <person name="Andreopoulos B."/>
            <person name="Lipzen A."/>
            <person name="Chen C."/>
            <person name="Yanf M."/>
            <person name="Daum C."/>
            <person name="Ng V."/>
            <person name="Clum A."/>
            <person name="Steindorff A."/>
            <person name="Ohm R."/>
            <person name="Martin F."/>
            <person name="Silar P."/>
            <person name="Natvig D."/>
            <person name="Lalanne C."/>
            <person name="Gautier V."/>
            <person name="Ament-velasquez S.L."/>
            <person name="Kruys A."/>
            <person name="Hutchinson M.I."/>
            <person name="Powell A.J."/>
            <person name="Barry K."/>
            <person name="Miller A.N."/>
            <person name="Grigoriev I.V."/>
            <person name="Debuchy R."/>
            <person name="Gladieux P."/>
            <person name="Thoren M.H."/>
            <person name="Johannesson H."/>
        </authorList>
    </citation>
    <scope>NUCLEOTIDE SEQUENCE</scope>
    <source>
        <strain evidence="2">CBS 232.78</strain>
    </source>
</reference>
<sequence>MPLLCMLDDHHTHHLRILRSFRSHKTLRNEAAHPQEMPHFRKNSDASSMARSSTDSSRPSTSRTDMSIDLDPLRCHPPLATAPTPAVHHFDSRRYEPHELRQARSSHNHSQTKLHSQPEPSMVIYDGFDFGFGHQKPAGGQREPAQTDCWQSSFSDSGSEAASPGSHASEWDDPVVTPRPNPAARQGADYFMKRGDWKRRGIIFTAEVPMASEDECFDLDMH</sequence>
<evidence type="ECO:0000313" key="3">
    <source>
        <dbReference type="Proteomes" id="UP001285441"/>
    </source>
</evidence>
<evidence type="ECO:0000256" key="1">
    <source>
        <dbReference type="SAM" id="MobiDB-lite"/>
    </source>
</evidence>
<feature type="region of interest" description="Disordered" evidence="1">
    <location>
        <begin position="29"/>
        <end position="118"/>
    </location>
</feature>